<name>A0A7W7KA47_9SPHN</name>
<organism evidence="1 2">
    <name type="scientific">Novosphingobium chloroacetimidivorans</name>
    <dbReference type="NCBI Taxonomy" id="1428314"/>
    <lineage>
        <taxon>Bacteria</taxon>
        <taxon>Pseudomonadati</taxon>
        <taxon>Pseudomonadota</taxon>
        <taxon>Alphaproteobacteria</taxon>
        <taxon>Sphingomonadales</taxon>
        <taxon>Sphingomonadaceae</taxon>
        <taxon>Novosphingobium</taxon>
    </lineage>
</organism>
<evidence type="ECO:0000313" key="1">
    <source>
        <dbReference type="EMBL" id="MBB4858504.1"/>
    </source>
</evidence>
<dbReference type="AlphaFoldDB" id="A0A7W7KA47"/>
<sequence>MGDAGQDDTHMSASALKHAARIGSGGLVLQRLDTAGEEV</sequence>
<keyword evidence="2" id="KW-1185">Reference proteome</keyword>
<comment type="caution">
    <text evidence="1">The sequence shown here is derived from an EMBL/GenBank/DDBJ whole genome shotgun (WGS) entry which is preliminary data.</text>
</comment>
<reference evidence="1 2" key="1">
    <citation type="submission" date="2020-08" db="EMBL/GenBank/DDBJ databases">
        <title>Functional genomics of gut bacteria from endangered species of beetles.</title>
        <authorList>
            <person name="Carlos-Shanley C."/>
        </authorList>
    </citation>
    <scope>NUCLEOTIDE SEQUENCE [LARGE SCALE GENOMIC DNA]</scope>
    <source>
        <strain evidence="1 2">S00245</strain>
    </source>
</reference>
<dbReference type="EMBL" id="JACHLR010000006">
    <property type="protein sequence ID" value="MBB4858504.1"/>
    <property type="molecule type" value="Genomic_DNA"/>
</dbReference>
<accession>A0A7W7KA47</accession>
<evidence type="ECO:0000313" key="2">
    <source>
        <dbReference type="Proteomes" id="UP000555448"/>
    </source>
</evidence>
<gene>
    <name evidence="1" type="ORF">HNO88_001827</name>
</gene>
<proteinExistence type="predicted"/>
<protein>
    <submittedName>
        <fullName evidence="1">Uncharacterized protein</fullName>
    </submittedName>
</protein>
<dbReference type="Proteomes" id="UP000555448">
    <property type="component" value="Unassembled WGS sequence"/>
</dbReference>